<evidence type="ECO:0000313" key="4">
    <source>
        <dbReference type="Proteomes" id="UP000198318"/>
    </source>
</evidence>
<keyword evidence="2" id="KW-0812">Transmembrane</keyword>
<proteinExistence type="predicted"/>
<feature type="transmembrane region" description="Helical" evidence="2">
    <location>
        <begin position="6"/>
        <end position="26"/>
    </location>
</feature>
<feature type="compositionally biased region" description="Basic and acidic residues" evidence="1">
    <location>
        <begin position="182"/>
        <end position="192"/>
    </location>
</feature>
<keyword evidence="2" id="KW-1133">Transmembrane helix</keyword>
<gene>
    <name evidence="3" type="ORF">SAMN05443665_106827</name>
</gene>
<keyword evidence="2" id="KW-0472">Membrane</keyword>
<evidence type="ECO:0000256" key="2">
    <source>
        <dbReference type="SAM" id="Phobius"/>
    </source>
</evidence>
<dbReference type="EMBL" id="FZOR01000068">
    <property type="protein sequence ID" value="SNT62074.1"/>
    <property type="molecule type" value="Genomic_DNA"/>
</dbReference>
<name>A0A239P5X9_9ACTN</name>
<evidence type="ECO:0000256" key="1">
    <source>
        <dbReference type="SAM" id="MobiDB-lite"/>
    </source>
</evidence>
<keyword evidence="4" id="KW-1185">Reference proteome</keyword>
<dbReference type="RefSeq" id="WP_089331027.1">
    <property type="nucleotide sequence ID" value="NZ_FZOR01000068.1"/>
</dbReference>
<feature type="region of interest" description="Disordered" evidence="1">
    <location>
        <begin position="148"/>
        <end position="192"/>
    </location>
</feature>
<dbReference type="AlphaFoldDB" id="A0A239P5X9"/>
<evidence type="ECO:0000313" key="3">
    <source>
        <dbReference type="EMBL" id="SNT62074.1"/>
    </source>
</evidence>
<protein>
    <submittedName>
        <fullName evidence="3">Uncharacterized protein</fullName>
    </submittedName>
</protein>
<dbReference type="Proteomes" id="UP000198318">
    <property type="component" value="Unassembled WGS sequence"/>
</dbReference>
<accession>A0A239P5X9</accession>
<reference evidence="3 4" key="1">
    <citation type="submission" date="2017-06" db="EMBL/GenBank/DDBJ databases">
        <authorList>
            <person name="Kim H.J."/>
            <person name="Triplett B.A."/>
        </authorList>
    </citation>
    <scope>NUCLEOTIDE SEQUENCE [LARGE SCALE GENOMIC DNA]</scope>
    <source>
        <strain evidence="3 4">DSM 44715</strain>
    </source>
</reference>
<dbReference type="OrthoDB" id="9890950at2"/>
<sequence>MHGLELAFGIGLMLSLLISAFVASFLSGRAERRLEEERLAEARDTLAYTLVHYRRAELDYIRLRLESPGTQAAREAHSASFRDRTSVNIAYKGVRIAYTDPHIRLLAQRAFDLTGEIHYSKTLEEAREHALEAAKALIDFVTATGASVHSVSTGPGPRPLAPKKQLPQPDTAPEVNTAQKAPHTEQAPDTHP</sequence>
<organism evidence="3 4">
    <name type="scientific">Actinomadura meyerae</name>
    <dbReference type="NCBI Taxonomy" id="240840"/>
    <lineage>
        <taxon>Bacteria</taxon>
        <taxon>Bacillati</taxon>
        <taxon>Actinomycetota</taxon>
        <taxon>Actinomycetes</taxon>
        <taxon>Streptosporangiales</taxon>
        <taxon>Thermomonosporaceae</taxon>
        <taxon>Actinomadura</taxon>
    </lineage>
</organism>